<dbReference type="SUPFAM" id="SSF55073">
    <property type="entry name" value="Nucleotide cyclase"/>
    <property type="match status" value="1"/>
</dbReference>
<protein>
    <submittedName>
        <fullName evidence="5">GGDEF domain protein</fullName>
    </submittedName>
</protein>
<gene>
    <name evidence="5" type="ordered locus">CPS_2607</name>
</gene>
<sequence>MLLDVKFTKNTCTKLIGLWLKFFLFYSLLPFSTSAQEASFRFKRLGLEDGLSQISVNGIAQDVNGFIWFATQDGLNKYDGYQITTYRHQPSDPNSIINNHIHSIFKDSKHNLWIGSYGGLSKYEPKTDNFTHYNSPSLNDSDGKVGYIQSLFEDSDGELWLSSNMGLYRYSIDTNTYILYLPDDNKPNSVIHSEIKSIAEDSIGNIWIGTTIGVSKYNKRNNTFTNYQHSPENPHSLSNNFVLKIYKDSQNNLWFGTFGGGLDRYDNDTSKFVHHRTNTQNKNSLGNNYIRTILEDSAGMLWLGTNNGLYAFDSSKLIFQRFRHSVNDRHSLSHDVIYSLFQDKDGSLWAGTLGGGVNLFRPSTNVFKHYKSNPNNPESLNANMVYAIYDDDEYVWVGTSGGGLNKLNKTTGKFSNFTEPETSVGLGLNKVNYIIKASEAELWLSTNSDGLLKYNKNTGNITQYKHHPDDRNSLSNNRARGLAIDKEGNLWIGTAGGGLNKLDPISGQFTHFMPDTDNPNSISTNFIRCLLYDSKGRLWTGSYGQGLNRFDFDTQTFINFNKDSVKEPILSNKFIRSIFEDKSGNIWVLTNGGIIKYDESKGSFHSYTTTDGLPSNVVYGALEDQKNNLWLSTNNGLSKFNPQNITFENYTKEEGIQENEFNTGSFFKNKTGEMYFGGINGFTLFHPDKIKKDKTIPTVSFTNLLLYNDAIAIGESERFSSHISSTNALNFAHNDDVITFEFSALSYSQANNISYRYQLQGFSDNWIETDHNHRRATFTNLSKGDYILKVKASNRNRSWGEETTDLRITIAAAYWETTWFRGLLLAIGFIVFVIAIKWREKALNNQNLVLDIMVKERTKELESSQEYSNKLEKLVQKRTLNLQKANTALEQSSITDALTGIRNRRFLDQQLSSDWAIQSRNNLPLSILMIDIDYFKKYNDYYGHQQGDECLQKIAKEIQSVINRPTDNLCRYGGEEFVVITYNDAEGAKHIAKLILKKLDELALVHLTSDKGIVSVSIGLGTMVPSIEVAPARLLKYADDALYQAKNNGRDQLC</sequence>
<dbReference type="InterPro" id="IPR043128">
    <property type="entry name" value="Rev_trsase/Diguanyl_cyclase"/>
</dbReference>
<organism evidence="5 6">
    <name type="scientific">Colwellia psychrerythraea (strain 34H / ATCC BAA-681)</name>
    <name type="common">Vibrio psychroerythus</name>
    <dbReference type="NCBI Taxonomy" id="167879"/>
    <lineage>
        <taxon>Bacteria</taxon>
        <taxon>Pseudomonadati</taxon>
        <taxon>Pseudomonadota</taxon>
        <taxon>Gammaproteobacteria</taxon>
        <taxon>Alteromonadales</taxon>
        <taxon>Colwelliaceae</taxon>
        <taxon>Colwellia</taxon>
    </lineage>
</organism>
<dbReference type="InterPro" id="IPR011123">
    <property type="entry name" value="Y_Y_Y"/>
</dbReference>
<dbReference type="SMART" id="SM00267">
    <property type="entry name" value="GGDEF"/>
    <property type="match status" value="1"/>
</dbReference>
<dbReference type="AlphaFoldDB" id="Q481E7"/>
<dbReference type="Gene3D" id="2.60.40.10">
    <property type="entry name" value="Immunoglobulins"/>
    <property type="match status" value="1"/>
</dbReference>
<keyword evidence="2" id="KW-0597">Phosphoprotein</keyword>
<dbReference type="STRING" id="167879.CPS_2607"/>
<dbReference type="Gene3D" id="3.30.70.270">
    <property type="match status" value="1"/>
</dbReference>
<reference evidence="5" key="1">
    <citation type="journal article" date="2005" name="Proc. Natl. Acad. Sci. U.S.A.">
        <title>The psychrophilic lifestyle as revealed by the genome sequence of Colwellia psychrerythraea 34H through genomic and proteomic analyses.</title>
        <authorList>
            <person name="Methe B.A."/>
            <person name="Nelson K.E."/>
            <person name="Deming J.W."/>
            <person name="Momen B."/>
            <person name="Melamud E."/>
            <person name="Zhang X."/>
            <person name="Moult J."/>
            <person name="Madupu R."/>
            <person name="Nelson W.C."/>
            <person name="Dodson R.J."/>
            <person name="Brinkac L.M."/>
            <person name="Daugherty S.C."/>
            <person name="Durkin A.S."/>
            <person name="DeBoy R.T."/>
            <person name="Kolonay J.F."/>
            <person name="Sullivan S.A."/>
            <person name="Zhou L."/>
            <person name="Davidsen T.M."/>
            <person name="Wu M."/>
            <person name="Huston A.L."/>
            <person name="Lewis M."/>
            <person name="Weaver B."/>
            <person name="Weidman J.F."/>
            <person name="Khouri H."/>
            <person name="Utterback T.R."/>
            <person name="Feldblyum T.V."/>
            <person name="Fraser C.M."/>
        </authorList>
    </citation>
    <scope>NUCLEOTIDE SEQUENCE [LARGE SCALE GENOMIC DNA]</scope>
    <source>
        <strain evidence="5">34H</strain>
    </source>
</reference>
<dbReference type="InterPro" id="IPR015943">
    <property type="entry name" value="WD40/YVTN_repeat-like_dom_sf"/>
</dbReference>
<keyword evidence="3" id="KW-1133">Transmembrane helix</keyword>
<dbReference type="Pfam" id="PF07495">
    <property type="entry name" value="Y_Y_Y"/>
    <property type="match status" value="1"/>
</dbReference>
<name>Q481E7_COLP3</name>
<dbReference type="EMBL" id="CP000083">
    <property type="protein sequence ID" value="AAZ28087.1"/>
    <property type="molecule type" value="Genomic_DNA"/>
</dbReference>
<dbReference type="KEGG" id="cps:CPS_2607"/>
<dbReference type="Pfam" id="PF00990">
    <property type="entry name" value="GGDEF"/>
    <property type="match status" value="1"/>
</dbReference>
<dbReference type="Gene3D" id="2.130.10.10">
    <property type="entry name" value="YVTN repeat-like/Quinoprotein amine dehydrogenase"/>
    <property type="match status" value="5"/>
</dbReference>
<dbReference type="InterPro" id="IPR013658">
    <property type="entry name" value="SGL"/>
</dbReference>
<dbReference type="PROSITE" id="PS50887">
    <property type="entry name" value="GGDEF"/>
    <property type="match status" value="1"/>
</dbReference>
<evidence type="ECO:0000256" key="2">
    <source>
        <dbReference type="ARBA" id="ARBA00022553"/>
    </source>
</evidence>
<keyword evidence="3" id="KW-0812">Transmembrane</keyword>
<feature type="domain" description="GGDEF" evidence="4">
    <location>
        <begin position="923"/>
        <end position="1054"/>
    </location>
</feature>
<evidence type="ECO:0000313" key="6">
    <source>
        <dbReference type="Proteomes" id="UP000000547"/>
    </source>
</evidence>
<dbReference type="Proteomes" id="UP000000547">
    <property type="component" value="Chromosome"/>
</dbReference>
<dbReference type="Pfam" id="PF08450">
    <property type="entry name" value="SGL"/>
    <property type="match status" value="1"/>
</dbReference>
<evidence type="ECO:0000259" key="4">
    <source>
        <dbReference type="PROSITE" id="PS50887"/>
    </source>
</evidence>
<dbReference type="PANTHER" id="PTHR43547">
    <property type="entry name" value="TWO-COMPONENT HISTIDINE KINASE"/>
    <property type="match status" value="1"/>
</dbReference>
<dbReference type="NCBIfam" id="TIGR00254">
    <property type="entry name" value="GGDEF"/>
    <property type="match status" value="1"/>
</dbReference>
<dbReference type="InterPro" id="IPR029787">
    <property type="entry name" value="Nucleotide_cyclase"/>
</dbReference>
<evidence type="ECO:0000313" key="5">
    <source>
        <dbReference type="EMBL" id="AAZ28087.1"/>
    </source>
</evidence>
<keyword evidence="3" id="KW-0472">Membrane</keyword>
<dbReference type="HOGENOM" id="CLU_000445_28_2_6"/>
<dbReference type="GO" id="GO:0000155">
    <property type="term" value="F:phosphorelay sensor kinase activity"/>
    <property type="evidence" value="ECO:0007669"/>
    <property type="project" value="TreeGrafter"/>
</dbReference>
<dbReference type="Pfam" id="PF07494">
    <property type="entry name" value="Reg_prop"/>
    <property type="match status" value="6"/>
</dbReference>
<comment type="cofactor">
    <cofactor evidence="1">
        <name>Mg(2+)</name>
        <dbReference type="ChEBI" id="CHEBI:18420"/>
    </cofactor>
</comment>
<evidence type="ECO:0000256" key="1">
    <source>
        <dbReference type="ARBA" id="ARBA00001946"/>
    </source>
</evidence>
<accession>Q481E7</accession>
<proteinExistence type="predicted"/>
<dbReference type="InterPro" id="IPR000160">
    <property type="entry name" value="GGDEF_dom"/>
</dbReference>
<dbReference type="PANTHER" id="PTHR43547:SF2">
    <property type="entry name" value="HYBRID SIGNAL TRANSDUCTION HISTIDINE KINASE C"/>
    <property type="match status" value="1"/>
</dbReference>
<feature type="transmembrane region" description="Helical" evidence="3">
    <location>
        <begin position="819"/>
        <end position="838"/>
    </location>
</feature>
<dbReference type="FunFam" id="3.30.70.270:FF:000001">
    <property type="entry name" value="Diguanylate cyclase domain protein"/>
    <property type="match status" value="1"/>
</dbReference>
<dbReference type="InterPro" id="IPR013783">
    <property type="entry name" value="Ig-like_fold"/>
</dbReference>
<dbReference type="InterPro" id="IPR011110">
    <property type="entry name" value="Reg_prop"/>
</dbReference>
<dbReference type="SUPFAM" id="SSF63829">
    <property type="entry name" value="Calcium-dependent phosphotriesterase"/>
    <property type="match status" value="4"/>
</dbReference>
<dbReference type="CDD" id="cd01949">
    <property type="entry name" value="GGDEF"/>
    <property type="match status" value="1"/>
</dbReference>
<evidence type="ECO:0000256" key="3">
    <source>
        <dbReference type="SAM" id="Phobius"/>
    </source>
</evidence>